<feature type="region of interest" description="Disordered" evidence="1">
    <location>
        <begin position="50"/>
        <end position="73"/>
    </location>
</feature>
<accession>A0A6A5HI99</accession>
<dbReference type="AlphaFoldDB" id="A0A6A5HI99"/>
<feature type="signal peptide" evidence="2">
    <location>
        <begin position="1"/>
        <end position="21"/>
    </location>
</feature>
<feature type="chain" id="PRO_5025614929" evidence="2">
    <location>
        <begin position="22"/>
        <end position="249"/>
    </location>
</feature>
<keyword evidence="2" id="KW-0732">Signal</keyword>
<evidence type="ECO:0000313" key="3">
    <source>
        <dbReference type="EMBL" id="KAF1767880.1"/>
    </source>
</evidence>
<dbReference type="GeneID" id="9812691"/>
<gene>
    <name evidence="3" type="ORF">GCK72_007839</name>
</gene>
<evidence type="ECO:0000256" key="2">
    <source>
        <dbReference type="SAM" id="SignalP"/>
    </source>
</evidence>
<reference evidence="3 4" key="1">
    <citation type="submission" date="2019-12" db="EMBL/GenBank/DDBJ databases">
        <title>Chromosome-level assembly of the Caenorhabditis remanei genome.</title>
        <authorList>
            <person name="Teterina A.A."/>
            <person name="Willis J.H."/>
            <person name="Phillips P.C."/>
        </authorList>
    </citation>
    <scope>NUCLEOTIDE SEQUENCE [LARGE SCALE GENOMIC DNA]</scope>
    <source>
        <strain evidence="3 4">PX506</strain>
        <tissue evidence="3">Whole organism</tissue>
    </source>
</reference>
<dbReference type="CTD" id="9812691"/>
<comment type="caution">
    <text evidence="3">The sequence shown here is derived from an EMBL/GenBank/DDBJ whole genome shotgun (WGS) entry which is preliminary data.</text>
</comment>
<protein>
    <submittedName>
        <fullName evidence="3">Uncharacterized protein</fullName>
    </submittedName>
</protein>
<dbReference type="KEGG" id="crq:GCK72_007839"/>
<evidence type="ECO:0000256" key="1">
    <source>
        <dbReference type="SAM" id="MobiDB-lite"/>
    </source>
</evidence>
<proteinExistence type="predicted"/>
<organism evidence="3 4">
    <name type="scientific">Caenorhabditis remanei</name>
    <name type="common">Caenorhabditis vulgaris</name>
    <dbReference type="NCBI Taxonomy" id="31234"/>
    <lineage>
        <taxon>Eukaryota</taxon>
        <taxon>Metazoa</taxon>
        <taxon>Ecdysozoa</taxon>
        <taxon>Nematoda</taxon>
        <taxon>Chromadorea</taxon>
        <taxon>Rhabditida</taxon>
        <taxon>Rhabditina</taxon>
        <taxon>Rhabditomorpha</taxon>
        <taxon>Rhabditoidea</taxon>
        <taxon>Rhabditidae</taxon>
        <taxon>Peloderinae</taxon>
        <taxon>Caenorhabditis</taxon>
    </lineage>
</organism>
<feature type="compositionally biased region" description="Low complexity" evidence="1">
    <location>
        <begin position="50"/>
        <end position="64"/>
    </location>
</feature>
<dbReference type="RefSeq" id="XP_053590676.1">
    <property type="nucleotide sequence ID" value="XM_053726482.1"/>
</dbReference>
<dbReference type="EMBL" id="WUAV01000002">
    <property type="protein sequence ID" value="KAF1767880.1"/>
    <property type="molecule type" value="Genomic_DNA"/>
</dbReference>
<sequence>MRTATATALIISIFLTSSVITGIIDRPSNATLSESDIPVIIALPARKVMTGSQSTTTRPTTSEPTAPPPMDPELETISKGCITISDYKLLTNNDVTWFIASMIGRALVEESVSTIGLMELRGALHFSPMAPWTKTNYTEPSEQELASATLEQYYDLKEPKSMMRSLDSLMIMEKDIPRGVAFMDGRFPGIRMIFAQKFQKMMRKGGKMVMDRKMVDRMIEEYSAMNKKIRDAIEKTSYNNYCWDRSSLF</sequence>
<evidence type="ECO:0000313" key="4">
    <source>
        <dbReference type="Proteomes" id="UP000483820"/>
    </source>
</evidence>
<name>A0A6A5HI99_CAERE</name>
<dbReference type="Proteomes" id="UP000483820">
    <property type="component" value="Chromosome II"/>
</dbReference>